<name>A0ABD0P564_CIRMR</name>
<evidence type="ECO:0000313" key="2">
    <source>
        <dbReference type="Proteomes" id="UP001529510"/>
    </source>
</evidence>
<keyword evidence="2" id="KW-1185">Reference proteome</keyword>
<evidence type="ECO:0000313" key="1">
    <source>
        <dbReference type="EMBL" id="KAL0168411.1"/>
    </source>
</evidence>
<organism evidence="1 2">
    <name type="scientific">Cirrhinus mrigala</name>
    <name type="common">Mrigala</name>
    <dbReference type="NCBI Taxonomy" id="683832"/>
    <lineage>
        <taxon>Eukaryota</taxon>
        <taxon>Metazoa</taxon>
        <taxon>Chordata</taxon>
        <taxon>Craniata</taxon>
        <taxon>Vertebrata</taxon>
        <taxon>Euteleostomi</taxon>
        <taxon>Actinopterygii</taxon>
        <taxon>Neopterygii</taxon>
        <taxon>Teleostei</taxon>
        <taxon>Ostariophysi</taxon>
        <taxon>Cypriniformes</taxon>
        <taxon>Cyprinidae</taxon>
        <taxon>Labeoninae</taxon>
        <taxon>Labeonini</taxon>
        <taxon>Cirrhinus</taxon>
    </lineage>
</organism>
<dbReference type="AlphaFoldDB" id="A0ABD0P564"/>
<dbReference type="InterPro" id="IPR028082">
    <property type="entry name" value="Peripla_BP_I"/>
</dbReference>
<feature type="non-terminal residue" evidence="1">
    <location>
        <position position="62"/>
    </location>
</feature>
<dbReference type="Proteomes" id="UP001529510">
    <property type="component" value="Unassembled WGS sequence"/>
</dbReference>
<protein>
    <submittedName>
        <fullName evidence="1">Uncharacterized protein</fullName>
    </submittedName>
</protein>
<dbReference type="SUPFAM" id="SSF53822">
    <property type="entry name" value="Periplasmic binding protein-like I"/>
    <property type="match status" value="1"/>
</dbReference>
<reference evidence="1 2" key="1">
    <citation type="submission" date="2024-05" db="EMBL/GenBank/DDBJ databases">
        <title>Genome sequencing and assembly of Indian major carp, Cirrhinus mrigala (Hamilton, 1822).</title>
        <authorList>
            <person name="Mohindra V."/>
            <person name="Chowdhury L.M."/>
            <person name="Lal K."/>
            <person name="Jena J.K."/>
        </authorList>
    </citation>
    <scope>NUCLEOTIDE SEQUENCE [LARGE SCALE GENOMIC DNA]</scope>
    <source>
        <strain evidence="1">CM1030</strain>
        <tissue evidence="1">Blood</tissue>
    </source>
</reference>
<comment type="caution">
    <text evidence="1">The sequence shown here is derived from an EMBL/GenBank/DDBJ whole genome shotgun (WGS) entry which is preliminary data.</text>
</comment>
<sequence>GGCTGSERLTELQNEYTDVSELRIVNKVYTAVYAVAHTLHNVLNDFGSSINTSKKERPTPQE</sequence>
<gene>
    <name evidence="1" type="ORF">M9458_036633</name>
</gene>
<accession>A0ABD0P564</accession>
<dbReference type="Gene3D" id="3.40.50.2300">
    <property type="match status" value="1"/>
</dbReference>
<dbReference type="EMBL" id="JAMKFB020000018">
    <property type="protein sequence ID" value="KAL0168411.1"/>
    <property type="molecule type" value="Genomic_DNA"/>
</dbReference>
<feature type="non-terminal residue" evidence="1">
    <location>
        <position position="1"/>
    </location>
</feature>
<proteinExistence type="predicted"/>